<organism evidence="1 2">
    <name type="scientific">Panicum hallii var. hallii</name>
    <dbReference type="NCBI Taxonomy" id="1504633"/>
    <lineage>
        <taxon>Eukaryota</taxon>
        <taxon>Viridiplantae</taxon>
        <taxon>Streptophyta</taxon>
        <taxon>Embryophyta</taxon>
        <taxon>Tracheophyta</taxon>
        <taxon>Spermatophyta</taxon>
        <taxon>Magnoliopsida</taxon>
        <taxon>Liliopsida</taxon>
        <taxon>Poales</taxon>
        <taxon>Poaceae</taxon>
        <taxon>PACMAD clade</taxon>
        <taxon>Panicoideae</taxon>
        <taxon>Panicodae</taxon>
        <taxon>Paniceae</taxon>
        <taxon>Panicinae</taxon>
        <taxon>Panicum</taxon>
        <taxon>Panicum sect. Panicum</taxon>
    </lineage>
</organism>
<dbReference type="Proteomes" id="UP000244336">
    <property type="component" value="Chromosome 3"/>
</dbReference>
<keyword evidence="2" id="KW-1185">Reference proteome</keyword>
<evidence type="ECO:0000313" key="1">
    <source>
        <dbReference type="EMBL" id="PUZ66538.1"/>
    </source>
</evidence>
<accession>A0A2T7EFD6</accession>
<dbReference type="Gramene" id="PUZ66538">
    <property type="protein sequence ID" value="PUZ66538"/>
    <property type="gene ID" value="GQ55_3G321100"/>
</dbReference>
<protein>
    <submittedName>
        <fullName evidence="1">Uncharacterized protein</fullName>
    </submittedName>
</protein>
<evidence type="ECO:0000313" key="2">
    <source>
        <dbReference type="Proteomes" id="UP000244336"/>
    </source>
</evidence>
<proteinExistence type="predicted"/>
<dbReference type="EMBL" id="CM009751">
    <property type="protein sequence ID" value="PUZ66538.1"/>
    <property type="molecule type" value="Genomic_DNA"/>
</dbReference>
<gene>
    <name evidence="1" type="ORF">GQ55_3G321100</name>
</gene>
<name>A0A2T7EFD6_9POAL</name>
<sequence length="60" mass="7159">MLQYMSAYNNTYANQIYVDARTMHQNFFVDILEHEANAYRKLLPKNVKDYLSRITGKDIK</sequence>
<reference evidence="1 2" key="1">
    <citation type="submission" date="2018-04" db="EMBL/GenBank/DDBJ databases">
        <title>WGS assembly of Panicum hallii var. hallii HAL2.</title>
        <authorList>
            <person name="Lovell J."/>
            <person name="Jenkins J."/>
            <person name="Lowry D."/>
            <person name="Mamidi S."/>
            <person name="Sreedasyam A."/>
            <person name="Weng X."/>
            <person name="Barry K."/>
            <person name="Bonette J."/>
            <person name="Campitelli B."/>
            <person name="Daum C."/>
            <person name="Gordon S."/>
            <person name="Gould B."/>
            <person name="Lipzen A."/>
            <person name="MacQueen A."/>
            <person name="Palacio-Mejia J."/>
            <person name="Plott C."/>
            <person name="Shakirov E."/>
            <person name="Shu S."/>
            <person name="Yoshinaga Y."/>
            <person name="Zane M."/>
            <person name="Rokhsar D."/>
            <person name="Grimwood J."/>
            <person name="Schmutz J."/>
            <person name="Juenger T."/>
        </authorList>
    </citation>
    <scope>NUCLEOTIDE SEQUENCE [LARGE SCALE GENOMIC DNA]</scope>
    <source>
        <strain evidence="2">cv. HAL2</strain>
    </source>
</reference>
<dbReference type="OrthoDB" id="695838at2759"/>
<dbReference type="AlphaFoldDB" id="A0A2T7EFD6"/>